<evidence type="ECO:0000313" key="2">
    <source>
        <dbReference type="Proteomes" id="UP000027586"/>
    </source>
</evidence>
<proteinExistence type="predicted"/>
<dbReference type="VEuPathDB" id="FungiDB:LCOR_10180.1"/>
<dbReference type="EMBL" id="CBTN010000069">
    <property type="protein sequence ID" value="CDH59360.1"/>
    <property type="molecule type" value="Genomic_DNA"/>
</dbReference>
<gene>
    <name evidence="1" type="ORF">LCOR_10180.1</name>
</gene>
<keyword evidence="2" id="KW-1185">Reference proteome</keyword>
<protein>
    <submittedName>
        <fullName evidence="1">Uncharacterized protein</fullName>
    </submittedName>
</protein>
<accession>A0A068SBM1</accession>
<sequence>MTTAPSTLRIKPNQVFFCLTSVPVYLRSQDDMLQTMDLRFIRCRGMLLWSILRSHIDAINIFDASGLPTGSTSSSSTICTTQVSSSPRDFRRFQTCHMPMKTIETHYQPIRLASSLETWDHSLRVVTGIHIHTDHQAKLDHTTTFNANRSAGA</sequence>
<dbReference type="Proteomes" id="UP000027586">
    <property type="component" value="Unassembled WGS sequence"/>
</dbReference>
<dbReference type="AlphaFoldDB" id="A0A068SBM1"/>
<comment type="caution">
    <text evidence="1">The sequence shown here is derived from an EMBL/GenBank/DDBJ whole genome shotgun (WGS) entry which is preliminary data.</text>
</comment>
<evidence type="ECO:0000313" key="1">
    <source>
        <dbReference type="EMBL" id="CDH59360.1"/>
    </source>
</evidence>
<name>A0A068SBM1_9FUNG</name>
<organism evidence="1 2">
    <name type="scientific">Lichtheimia corymbifera JMRC:FSU:9682</name>
    <dbReference type="NCBI Taxonomy" id="1263082"/>
    <lineage>
        <taxon>Eukaryota</taxon>
        <taxon>Fungi</taxon>
        <taxon>Fungi incertae sedis</taxon>
        <taxon>Mucoromycota</taxon>
        <taxon>Mucoromycotina</taxon>
        <taxon>Mucoromycetes</taxon>
        <taxon>Mucorales</taxon>
        <taxon>Lichtheimiaceae</taxon>
        <taxon>Lichtheimia</taxon>
    </lineage>
</organism>
<reference evidence="1" key="1">
    <citation type="submission" date="2013-08" db="EMBL/GenBank/DDBJ databases">
        <title>Gene expansion shapes genome architecture in the human pathogen Lichtheimia corymbifera: an evolutionary genomics analysis in the ancient terrestrial Mucorales (Mucoromycotina).</title>
        <authorList>
            <person name="Schwartze V.U."/>
            <person name="Winter S."/>
            <person name="Shelest E."/>
            <person name="Marcet-Houben M."/>
            <person name="Horn F."/>
            <person name="Wehner S."/>
            <person name="Hoffmann K."/>
            <person name="Riege K."/>
            <person name="Sammeth M."/>
            <person name="Nowrousian M."/>
            <person name="Valiante V."/>
            <person name="Linde J."/>
            <person name="Jacobsen I.D."/>
            <person name="Marz M."/>
            <person name="Brakhage A.A."/>
            <person name="Gabaldon T."/>
            <person name="Bocker S."/>
            <person name="Voigt K."/>
        </authorList>
    </citation>
    <scope>NUCLEOTIDE SEQUENCE [LARGE SCALE GENOMIC DNA]</scope>
    <source>
        <strain evidence="1">FSU 9682</strain>
    </source>
</reference>